<feature type="transmembrane region" description="Helical" evidence="7">
    <location>
        <begin position="320"/>
        <end position="341"/>
    </location>
</feature>
<dbReference type="Gene3D" id="1.20.1640.10">
    <property type="entry name" value="Multidrug efflux transporter AcrB transmembrane domain"/>
    <property type="match status" value="1"/>
</dbReference>
<feature type="transmembrane region" description="Helical" evidence="7">
    <location>
        <begin position="376"/>
        <end position="402"/>
    </location>
</feature>
<evidence type="ECO:0000259" key="8">
    <source>
        <dbReference type="PROSITE" id="PS50156"/>
    </source>
</evidence>
<feature type="transmembrane region" description="Helical" evidence="7">
    <location>
        <begin position="348"/>
        <end position="370"/>
    </location>
</feature>
<comment type="similarity">
    <text evidence="2">Belongs to the patched family.</text>
</comment>
<reference evidence="9 10" key="1">
    <citation type="submission" date="2024-02" db="EMBL/GenBank/DDBJ databases">
        <title>Chromosome-scale genome assembly of the rough periwinkle Littorina saxatilis.</title>
        <authorList>
            <person name="De Jode A."/>
            <person name="Faria R."/>
            <person name="Formenti G."/>
            <person name="Sims Y."/>
            <person name="Smith T.P."/>
            <person name="Tracey A."/>
            <person name="Wood J.M.D."/>
            <person name="Zagrodzka Z.B."/>
            <person name="Johannesson K."/>
            <person name="Butlin R.K."/>
            <person name="Leder E.H."/>
        </authorList>
    </citation>
    <scope>NUCLEOTIDE SEQUENCE [LARGE SCALE GENOMIC DNA]</scope>
    <source>
        <strain evidence="9">Snail1</strain>
        <tissue evidence="9">Muscle</tissue>
    </source>
</reference>
<evidence type="ECO:0000256" key="2">
    <source>
        <dbReference type="ARBA" id="ARBA00005585"/>
    </source>
</evidence>
<evidence type="ECO:0000256" key="3">
    <source>
        <dbReference type="ARBA" id="ARBA00022692"/>
    </source>
</evidence>
<keyword evidence="6" id="KW-0325">Glycoprotein</keyword>
<dbReference type="InterPro" id="IPR003392">
    <property type="entry name" value="PTHD_SSD"/>
</dbReference>
<keyword evidence="3 7" id="KW-0812">Transmembrane</keyword>
<dbReference type="Pfam" id="PF02460">
    <property type="entry name" value="Patched"/>
    <property type="match status" value="1"/>
</dbReference>
<comment type="subcellular location">
    <subcellularLocation>
        <location evidence="1">Membrane</location>
        <topology evidence="1">Multi-pass membrane protein</topology>
    </subcellularLocation>
</comment>
<feature type="transmembrane region" description="Helical" evidence="7">
    <location>
        <begin position="423"/>
        <end position="444"/>
    </location>
</feature>
<evidence type="ECO:0000256" key="5">
    <source>
        <dbReference type="ARBA" id="ARBA00023136"/>
    </source>
</evidence>
<feature type="domain" description="SSD" evidence="8">
    <location>
        <begin position="319"/>
        <end position="479"/>
    </location>
</feature>
<protein>
    <recommendedName>
        <fullName evidence="8">SSD domain-containing protein</fullName>
    </recommendedName>
</protein>
<name>A0AAN9AKJ8_9CAEN</name>
<evidence type="ECO:0000313" key="10">
    <source>
        <dbReference type="Proteomes" id="UP001374579"/>
    </source>
</evidence>
<keyword evidence="5 7" id="KW-0472">Membrane</keyword>
<dbReference type="InterPro" id="IPR051697">
    <property type="entry name" value="Patched_domain-protein"/>
</dbReference>
<evidence type="ECO:0000313" key="9">
    <source>
        <dbReference type="EMBL" id="KAK7088494.1"/>
    </source>
</evidence>
<dbReference type="AlphaFoldDB" id="A0AAN9AKJ8"/>
<dbReference type="SUPFAM" id="SSF82866">
    <property type="entry name" value="Multidrug efflux transporter AcrB transmembrane domain"/>
    <property type="match status" value="1"/>
</dbReference>
<evidence type="ECO:0000256" key="1">
    <source>
        <dbReference type="ARBA" id="ARBA00004141"/>
    </source>
</evidence>
<proteinExistence type="inferred from homology"/>
<dbReference type="GO" id="GO:0016020">
    <property type="term" value="C:membrane"/>
    <property type="evidence" value="ECO:0007669"/>
    <property type="project" value="UniProtKB-SubCell"/>
</dbReference>
<organism evidence="9 10">
    <name type="scientific">Littorina saxatilis</name>
    <dbReference type="NCBI Taxonomy" id="31220"/>
    <lineage>
        <taxon>Eukaryota</taxon>
        <taxon>Metazoa</taxon>
        <taxon>Spiralia</taxon>
        <taxon>Lophotrochozoa</taxon>
        <taxon>Mollusca</taxon>
        <taxon>Gastropoda</taxon>
        <taxon>Caenogastropoda</taxon>
        <taxon>Littorinimorpha</taxon>
        <taxon>Littorinoidea</taxon>
        <taxon>Littorinidae</taxon>
        <taxon>Littorina</taxon>
    </lineage>
</organism>
<feature type="transmembrane region" description="Helical" evidence="7">
    <location>
        <begin position="31"/>
        <end position="51"/>
    </location>
</feature>
<evidence type="ECO:0000256" key="4">
    <source>
        <dbReference type="ARBA" id="ARBA00022989"/>
    </source>
</evidence>
<feature type="transmembrane region" description="Helical" evidence="7">
    <location>
        <begin position="456"/>
        <end position="479"/>
    </location>
</feature>
<dbReference type="PROSITE" id="PS50156">
    <property type="entry name" value="SSD"/>
    <property type="match status" value="1"/>
</dbReference>
<accession>A0AAN9AKJ8</accession>
<keyword evidence="10" id="KW-1185">Reference proteome</keyword>
<dbReference type="Proteomes" id="UP001374579">
    <property type="component" value="Unassembled WGS sequence"/>
</dbReference>
<evidence type="ECO:0000256" key="6">
    <source>
        <dbReference type="ARBA" id="ARBA00023180"/>
    </source>
</evidence>
<sequence>MTCLTKYAMRVTGCFCRLFYRLGKLVAKYPFPFVILPVLIFSTLGVFFYFADHQSNVEDMYTPINSRGHKEKIRVKSLFEDGSDENFNAMALNDNQLGIGIILQQRNKSNILTETSLDVIHDVADQIKNITMIIDVEIVVPKSTRDIWTIGLNMTSEGHVTSDNYVTLKQYESANDRSGLADDVKVMTITRAVTLEDICARLKGKCQTDGFYFLTDEFREAYRNGTVEYPYWNSPWGSLDLSRSLGNVNVTDNGRVRSAQAVRLIFNFRRNTEHVEHLSFEWEKHYVIVAPDLDYGDLDFAFSASHSLGNELDKGTKGDIGIFAMTFALMIFYAAMVTAGGDCVSSRALLALGGVLAAVLGIFGSLGLIGLLGVPFVNIVGCMPFLVLGIGVDDMFLMMAAWSGTLGNRDLTIPERLATTFRSAGIGITITSLTDGLAFVVGGFTSVFQSVRNFCIYTGTAVFICYVCNLTFFGGCMALHGRRVYSERHTLTCRKVKGHDKLYVRSHFGLMG</sequence>
<keyword evidence="4 7" id="KW-1133">Transmembrane helix</keyword>
<dbReference type="PANTHER" id="PTHR10796">
    <property type="entry name" value="PATCHED-RELATED"/>
    <property type="match status" value="1"/>
</dbReference>
<dbReference type="EMBL" id="JBAMIC010004070">
    <property type="protein sequence ID" value="KAK7088494.1"/>
    <property type="molecule type" value="Genomic_DNA"/>
</dbReference>
<gene>
    <name evidence="9" type="ORF">V1264_022407</name>
</gene>
<comment type="caution">
    <text evidence="9">The sequence shown here is derived from an EMBL/GenBank/DDBJ whole genome shotgun (WGS) entry which is preliminary data.</text>
</comment>
<evidence type="ECO:0000256" key="7">
    <source>
        <dbReference type="SAM" id="Phobius"/>
    </source>
</evidence>
<dbReference type="InterPro" id="IPR000731">
    <property type="entry name" value="SSD"/>
</dbReference>
<dbReference type="PANTHER" id="PTHR10796:SF92">
    <property type="entry name" value="PATCHED-RELATED, ISOFORM A"/>
    <property type="match status" value="1"/>
</dbReference>